<sequence length="171" mass="20154">MNIFFLHTNPRRCARWHCDKHVVKMLLETCQLLYTCHHMLGSDLASMGAPVVASSGSRGYRKSHMNHPCSKWLRTSLTSYRWLAELGVELLREYKFRYEDREHACGPHIQWLYSNYPPLLLDNGWIEPFLAMPDQYKCGDSVASYRRYYSGAKRDKGILIYTRRGVPHWLR</sequence>
<dbReference type="AlphaFoldDB" id="A0A6C0KXT6"/>
<dbReference type="InterPro" id="IPR004260">
    <property type="entry name" value="Pyr-dimer_DNA_glycosylase"/>
</dbReference>
<accession>A0A6C0KXT6</accession>
<organism evidence="1">
    <name type="scientific">viral metagenome</name>
    <dbReference type="NCBI Taxonomy" id="1070528"/>
    <lineage>
        <taxon>unclassified sequences</taxon>
        <taxon>metagenomes</taxon>
        <taxon>organismal metagenomes</taxon>
    </lineage>
</organism>
<dbReference type="Pfam" id="PF03013">
    <property type="entry name" value="Pyr_excise"/>
    <property type="match status" value="1"/>
</dbReference>
<protein>
    <submittedName>
        <fullName evidence="1">Uncharacterized protein</fullName>
    </submittedName>
</protein>
<evidence type="ECO:0000313" key="1">
    <source>
        <dbReference type="EMBL" id="QHU22063.1"/>
    </source>
</evidence>
<dbReference type="EMBL" id="MN740995">
    <property type="protein sequence ID" value="QHU22063.1"/>
    <property type="molecule type" value="Genomic_DNA"/>
</dbReference>
<proteinExistence type="predicted"/>
<reference evidence="1" key="1">
    <citation type="journal article" date="2020" name="Nature">
        <title>Giant virus diversity and host interactions through global metagenomics.</title>
        <authorList>
            <person name="Schulz F."/>
            <person name="Roux S."/>
            <person name="Paez-Espino D."/>
            <person name="Jungbluth S."/>
            <person name="Walsh D.A."/>
            <person name="Denef V.J."/>
            <person name="McMahon K.D."/>
            <person name="Konstantinidis K.T."/>
            <person name="Eloe-Fadrosh E.A."/>
            <person name="Kyrpides N.C."/>
            <person name="Woyke T."/>
        </authorList>
    </citation>
    <scope>NUCLEOTIDE SEQUENCE</scope>
    <source>
        <strain evidence="1">GVMAG-S-3300013286-35</strain>
    </source>
</reference>
<name>A0A6C0KXT6_9ZZZZ</name>